<dbReference type="Pfam" id="PF18990">
    <property type="entry name" value="DUF5723"/>
    <property type="match status" value="1"/>
</dbReference>
<sequence length="448" mass="47889">MNYPTPLLLLCLVLFLGTRVRAQSFPGANLDTYGGMYPVLLNPATLGATRTKASLHLGSVAGQLQNDYLTFRAGKLRPALQNDDFTPAVVTRNDGPAHTMNLGAEVIGPSLLLRLSPRTGMAIFTRARALQSIRGVNGHLVEGLYDGFDQLPDFTVAQSDYSATLHAFGEIGLALGTVLLQAPHHRIKVGGTLKYLQGLGAIHSSGRALAGQYNADRDLLTLDGDITFGRTADFYMNELDPATRTAGVGFDAGMVYEWHPTGAHDPRHPLQYRLRVGVSVTDLGGITYSGQTTEYRIAGSIATADTEPAGDVEELLDDHYPATAEESAEVRIGLPAALHAFADYRMTGQLYLSALYSSSLRADGAANTNSIRSSLTLSPRYEGRWFGLYAPVTFRQDAAATVGLGVRAGILTVGSSSLLSHLVGQGSSAADIFVGIRIPFHGKANKRK</sequence>
<protein>
    <recommendedName>
        <fullName evidence="1">DUF5723 domain-containing protein</fullName>
    </recommendedName>
</protein>
<dbReference type="RefSeq" id="WP_238752148.1">
    <property type="nucleotide sequence ID" value="NZ_CAKLPZ010000005.1"/>
</dbReference>
<name>A0ABN8FDP1_9BACT</name>
<dbReference type="InterPro" id="IPR043781">
    <property type="entry name" value="DUF5723"/>
</dbReference>
<dbReference type="EMBL" id="CAKLPZ010000005">
    <property type="protein sequence ID" value="CAH1002271.1"/>
    <property type="molecule type" value="Genomic_DNA"/>
</dbReference>
<feature type="domain" description="DUF5723" evidence="1">
    <location>
        <begin position="43"/>
        <end position="413"/>
    </location>
</feature>
<evidence type="ECO:0000313" key="2">
    <source>
        <dbReference type="EMBL" id="CAH1002271.1"/>
    </source>
</evidence>
<gene>
    <name evidence="2" type="ORF">LEM8419_03190</name>
</gene>
<reference evidence="2" key="1">
    <citation type="submission" date="2021-12" db="EMBL/GenBank/DDBJ databases">
        <authorList>
            <person name="Rodrigo-Torres L."/>
            <person name="Arahal R. D."/>
            <person name="Lucena T."/>
        </authorList>
    </citation>
    <scope>NUCLEOTIDE SEQUENCE</scope>
    <source>
        <strain evidence="2">CECT 8419</strain>
    </source>
</reference>
<proteinExistence type="predicted"/>
<evidence type="ECO:0000313" key="3">
    <source>
        <dbReference type="Proteomes" id="UP000837803"/>
    </source>
</evidence>
<keyword evidence="3" id="KW-1185">Reference proteome</keyword>
<organism evidence="2 3">
    <name type="scientific">Neolewinella maritima</name>
    <dbReference type="NCBI Taxonomy" id="1383882"/>
    <lineage>
        <taxon>Bacteria</taxon>
        <taxon>Pseudomonadati</taxon>
        <taxon>Bacteroidota</taxon>
        <taxon>Saprospiria</taxon>
        <taxon>Saprospirales</taxon>
        <taxon>Lewinellaceae</taxon>
        <taxon>Neolewinella</taxon>
    </lineage>
</organism>
<evidence type="ECO:0000259" key="1">
    <source>
        <dbReference type="Pfam" id="PF18990"/>
    </source>
</evidence>
<comment type="caution">
    <text evidence="2">The sequence shown here is derived from an EMBL/GenBank/DDBJ whole genome shotgun (WGS) entry which is preliminary data.</text>
</comment>
<accession>A0ABN8FDP1</accession>
<dbReference type="Proteomes" id="UP000837803">
    <property type="component" value="Unassembled WGS sequence"/>
</dbReference>